<evidence type="ECO:0000259" key="2">
    <source>
        <dbReference type="Pfam" id="PF03109"/>
    </source>
</evidence>
<dbReference type="GO" id="GO:0016301">
    <property type="term" value="F:kinase activity"/>
    <property type="evidence" value="ECO:0007669"/>
    <property type="project" value="UniProtKB-KW"/>
</dbReference>
<keyword evidence="4" id="KW-1185">Reference proteome</keyword>
<dbReference type="CDD" id="cd05121">
    <property type="entry name" value="ABC1_ADCK3-like"/>
    <property type="match status" value="1"/>
</dbReference>
<dbReference type="PANTHER" id="PTHR10566:SF121">
    <property type="entry name" value="PROTEIN KINASE DOMAIN-CONTAINING PROTEIN"/>
    <property type="match status" value="1"/>
</dbReference>
<dbReference type="RefSeq" id="XP_013891137.1">
    <property type="nucleotide sequence ID" value="XM_014035683.1"/>
</dbReference>
<proteinExistence type="inferred from homology"/>
<dbReference type="InterPro" id="IPR011009">
    <property type="entry name" value="Kinase-like_dom_sf"/>
</dbReference>
<dbReference type="InterPro" id="IPR004147">
    <property type="entry name" value="ABC1_dom"/>
</dbReference>
<gene>
    <name evidence="3" type="ORF">MNEG_15846</name>
</gene>
<dbReference type="GeneID" id="25733547"/>
<dbReference type="Pfam" id="PF03109">
    <property type="entry name" value="ABC1"/>
    <property type="match status" value="1"/>
</dbReference>
<dbReference type="EMBL" id="KK105941">
    <property type="protein sequence ID" value="KIY92117.1"/>
    <property type="molecule type" value="Genomic_DNA"/>
</dbReference>
<sequence>MIMLRPDVLPPAVMAELARVQDKIAPFSTEEARAMVEKDLGRPIDEVFSEFGDEPVGAASLAQVYRARVRATGQEVAVKVQRPGALSTISKDLYVMRRAVGVYERIVKRFTAQTTDYQQLLSTFAEGLYTELDFRNEALNASRMRELLDASDSGAGARVVIPAPLLELTTR</sequence>
<evidence type="ECO:0000256" key="1">
    <source>
        <dbReference type="ARBA" id="ARBA00009670"/>
    </source>
</evidence>
<dbReference type="Proteomes" id="UP000054498">
    <property type="component" value="Unassembled WGS sequence"/>
</dbReference>
<dbReference type="STRING" id="145388.A0A0D2IW22"/>
<dbReference type="SUPFAM" id="SSF56112">
    <property type="entry name" value="Protein kinase-like (PK-like)"/>
    <property type="match status" value="1"/>
</dbReference>
<dbReference type="AlphaFoldDB" id="A0A0D2IW22"/>
<reference evidence="3 4" key="1">
    <citation type="journal article" date="2013" name="BMC Genomics">
        <title>Reconstruction of the lipid metabolism for the microalga Monoraphidium neglectum from its genome sequence reveals characteristics suitable for biofuel production.</title>
        <authorList>
            <person name="Bogen C."/>
            <person name="Al-Dilaimi A."/>
            <person name="Albersmeier A."/>
            <person name="Wichmann J."/>
            <person name="Grundmann M."/>
            <person name="Rupp O."/>
            <person name="Lauersen K.J."/>
            <person name="Blifernez-Klassen O."/>
            <person name="Kalinowski J."/>
            <person name="Goesmann A."/>
            <person name="Mussgnug J.H."/>
            <person name="Kruse O."/>
        </authorList>
    </citation>
    <scope>NUCLEOTIDE SEQUENCE [LARGE SCALE GENOMIC DNA]</scope>
    <source>
        <strain evidence="3 4">SAG 48.87</strain>
    </source>
</reference>
<keyword evidence="3" id="KW-0808">Transferase</keyword>
<feature type="domain" description="ABC1 atypical kinase-like" evidence="2">
    <location>
        <begin position="19"/>
        <end position="163"/>
    </location>
</feature>
<dbReference type="EC" id="2.7.-.-" evidence="3"/>
<evidence type="ECO:0000313" key="3">
    <source>
        <dbReference type="EMBL" id="KIY92117.1"/>
    </source>
</evidence>
<dbReference type="PANTHER" id="PTHR10566">
    <property type="entry name" value="CHAPERONE-ACTIVITY OF BC1 COMPLEX CABC1 -RELATED"/>
    <property type="match status" value="1"/>
</dbReference>
<dbReference type="InterPro" id="IPR050154">
    <property type="entry name" value="UbiB_kinase"/>
</dbReference>
<dbReference type="KEGG" id="mng:MNEG_15846"/>
<dbReference type="OrthoDB" id="427480at2759"/>
<protein>
    <submittedName>
        <fullName evidence="3">Putative aarF domain-containing protein kinase</fullName>
        <ecNumber evidence="3">2.7.-.-</ecNumber>
    </submittedName>
</protein>
<name>A0A0D2IW22_9CHLO</name>
<organism evidence="3 4">
    <name type="scientific">Monoraphidium neglectum</name>
    <dbReference type="NCBI Taxonomy" id="145388"/>
    <lineage>
        <taxon>Eukaryota</taxon>
        <taxon>Viridiplantae</taxon>
        <taxon>Chlorophyta</taxon>
        <taxon>core chlorophytes</taxon>
        <taxon>Chlorophyceae</taxon>
        <taxon>CS clade</taxon>
        <taxon>Sphaeropleales</taxon>
        <taxon>Selenastraceae</taxon>
        <taxon>Monoraphidium</taxon>
    </lineage>
</organism>
<comment type="similarity">
    <text evidence="1">Belongs to the protein kinase superfamily. ADCK protein kinase family.</text>
</comment>
<keyword evidence="3" id="KW-0418">Kinase</keyword>
<evidence type="ECO:0000313" key="4">
    <source>
        <dbReference type="Proteomes" id="UP000054498"/>
    </source>
</evidence>
<accession>A0A0D2IW22</accession>